<dbReference type="EMBL" id="QGDO01000002">
    <property type="protein sequence ID" value="PWJ42684.1"/>
    <property type="molecule type" value="Genomic_DNA"/>
</dbReference>
<dbReference type="Pfam" id="PF12867">
    <property type="entry name" value="DinB_2"/>
    <property type="match status" value="1"/>
</dbReference>
<reference evidence="2 3" key="1">
    <citation type="submission" date="2018-03" db="EMBL/GenBank/DDBJ databases">
        <title>Genomic Encyclopedia of Archaeal and Bacterial Type Strains, Phase II (KMG-II): from individual species to whole genera.</title>
        <authorList>
            <person name="Goeker M."/>
        </authorList>
    </citation>
    <scope>NUCLEOTIDE SEQUENCE [LARGE SCALE GENOMIC DNA]</scope>
    <source>
        <strain evidence="2 3">DSM 28229</strain>
    </source>
</reference>
<dbReference type="Gene3D" id="1.20.120.450">
    <property type="entry name" value="dinb family like domain"/>
    <property type="match status" value="1"/>
</dbReference>
<organism evidence="2 3">
    <name type="scientific">Sediminitomix flava</name>
    <dbReference type="NCBI Taxonomy" id="379075"/>
    <lineage>
        <taxon>Bacteria</taxon>
        <taxon>Pseudomonadati</taxon>
        <taxon>Bacteroidota</taxon>
        <taxon>Cytophagia</taxon>
        <taxon>Cytophagales</taxon>
        <taxon>Flammeovirgaceae</taxon>
        <taxon>Sediminitomix</taxon>
    </lineage>
</organism>
<evidence type="ECO:0000313" key="3">
    <source>
        <dbReference type="Proteomes" id="UP000245535"/>
    </source>
</evidence>
<dbReference type="InterPro" id="IPR034660">
    <property type="entry name" value="DinB/YfiT-like"/>
</dbReference>
<comment type="caution">
    <text evidence="2">The sequence shown here is derived from an EMBL/GenBank/DDBJ whole genome shotgun (WGS) entry which is preliminary data.</text>
</comment>
<dbReference type="InterPro" id="IPR024775">
    <property type="entry name" value="DinB-like"/>
</dbReference>
<dbReference type="SUPFAM" id="SSF109854">
    <property type="entry name" value="DinB/YfiT-like putative metalloenzymes"/>
    <property type="match status" value="1"/>
</dbReference>
<dbReference type="Proteomes" id="UP000245535">
    <property type="component" value="Unassembled WGS sequence"/>
</dbReference>
<evidence type="ECO:0000259" key="1">
    <source>
        <dbReference type="Pfam" id="PF12867"/>
    </source>
</evidence>
<dbReference type="OrthoDB" id="9793216at2"/>
<proteinExistence type="predicted"/>
<sequence>MEKTETKKNPAFLEYVYQLNQGTELTEALKSSLNDIENIDIDQLKRIGLKTYEKDKWTIHTILQHLIDWERIWCFRAILFARDEGSTPEAHDQEIMGSNSNADKLSIEHLINELRIVRQSTLLMFESFNKDILEKNCEFFEYEMPLFAIGLTITAHQIHHFNIIKERYLPLDVK</sequence>
<evidence type="ECO:0000313" key="2">
    <source>
        <dbReference type="EMBL" id="PWJ42684.1"/>
    </source>
</evidence>
<dbReference type="AlphaFoldDB" id="A0A315ZD94"/>
<name>A0A315ZD94_SEDFL</name>
<protein>
    <submittedName>
        <fullName evidence="2">DinB family protein</fullName>
    </submittedName>
</protein>
<accession>A0A315ZD94</accession>
<gene>
    <name evidence="2" type="ORF">BC781_102229</name>
</gene>
<dbReference type="RefSeq" id="WP_109616815.1">
    <property type="nucleotide sequence ID" value="NZ_QGDO01000002.1"/>
</dbReference>
<feature type="domain" description="DinB-like" evidence="1">
    <location>
        <begin position="51"/>
        <end position="164"/>
    </location>
</feature>
<keyword evidence="3" id="KW-1185">Reference proteome</keyword>